<proteinExistence type="predicted"/>
<sequence>MNGEVAGVARRALRIGLWWARVEYGEWQRLGGVSMRSSLKLRWRAAPESSSVARRQLAFAGLIDDDGEFRRLLTVVRGAPDLLR</sequence>
<accession>A0A3P8BIP0</accession>
<evidence type="ECO:0000313" key="2">
    <source>
        <dbReference type="Proteomes" id="UP000050761"/>
    </source>
</evidence>
<evidence type="ECO:0000313" key="1">
    <source>
        <dbReference type="EMBL" id="VDP21841.1"/>
    </source>
</evidence>
<dbReference type="AlphaFoldDB" id="A0A183GEM3"/>
<protein>
    <submittedName>
        <fullName evidence="3">DUF222 domain-containing protein</fullName>
    </submittedName>
</protein>
<dbReference type="EMBL" id="UZAH01032444">
    <property type="protein sequence ID" value="VDP21841.1"/>
    <property type="molecule type" value="Genomic_DNA"/>
</dbReference>
<keyword evidence="2" id="KW-1185">Reference proteome</keyword>
<name>A0A183GEM3_HELPZ</name>
<dbReference type="WBParaSite" id="HPBE_0002079001-mRNA-1">
    <property type="protein sequence ID" value="HPBE_0002079001-mRNA-1"/>
    <property type="gene ID" value="HPBE_0002079001"/>
</dbReference>
<gene>
    <name evidence="1" type="ORF">HPBE_LOCUS20789</name>
</gene>
<dbReference type="Proteomes" id="UP000050761">
    <property type="component" value="Unassembled WGS sequence"/>
</dbReference>
<evidence type="ECO:0000313" key="3">
    <source>
        <dbReference type="WBParaSite" id="HPBE_0002079001-mRNA-1"/>
    </source>
</evidence>
<organism evidence="2 3">
    <name type="scientific">Heligmosomoides polygyrus</name>
    <name type="common">Parasitic roundworm</name>
    <dbReference type="NCBI Taxonomy" id="6339"/>
    <lineage>
        <taxon>Eukaryota</taxon>
        <taxon>Metazoa</taxon>
        <taxon>Ecdysozoa</taxon>
        <taxon>Nematoda</taxon>
        <taxon>Chromadorea</taxon>
        <taxon>Rhabditida</taxon>
        <taxon>Rhabditina</taxon>
        <taxon>Rhabditomorpha</taxon>
        <taxon>Strongyloidea</taxon>
        <taxon>Heligmosomidae</taxon>
        <taxon>Heligmosomoides</taxon>
    </lineage>
</organism>
<accession>A0A183GEM3</accession>
<reference evidence="3" key="2">
    <citation type="submission" date="2019-09" db="UniProtKB">
        <authorList>
            <consortium name="WormBaseParasite"/>
        </authorList>
    </citation>
    <scope>IDENTIFICATION</scope>
</reference>
<reference evidence="1 2" key="1">
    <citation type="submission" date="2018-11" db="EMBL/GenBank/DDBJ databases">
        <authorList>
            <consortium name="Pathogen Informatics"/>
        </authorList>
    </citation>
    <scope>NUCLEOTIDE SEQUENCE [LARGE SCALE GENOMIC DNA]</scope>
</reference>